<dbReference type="AlphaFoldDB" id="A0A0B2NYC1"/>
<proteinExistence type="predicted"/>
<name>A0A0B2NYC1_GLYSO</name>
<organism evidence="1">
    <name type="scientific">Glycine soja</name>
    <name type="common">Wild soybean</name>
    <dbReference type="NCBI Taxonomy" id="3848"/>
    <lineage>
        <taxon>Eukaryota</taxon>
        <taxon>Viridiplantae</taxon>
        <taxon>Streptophyta</taxon>
        <taxon>Embryophyta</taxon>
        <taxon>Tracheophyta</taxon>
        <taxon>Spermatophyta</taxon>
        <taxon>Magnoliopsida</taxon>
        <taxon>eudicotyledons</taxon>
        <taxon>Gunneridae</taxon>
        <taxon>Pentapetalae</taxon>
        <taxon>rosids</taxon>
        <taxon>fabids</taxon>
        <taxon>Fabales</taxon>
        <taxon>Fabaceae</taxon>
        <taxon>Papilionoideae</taxon>
        <taxon>50 kb inversion clade</taxon>
        <taxon>NPAAA clade</taxon>
        <taxon>indigoferoid/millettioid clade</taxon>
        <taxon>Phaseoleae</taxon>
        <taxon>Glycine</taxon>
        <taxon>Glycine subgen. Soja</taxon>
    </lineage>
</organism>
<accession>A0A0B2NYC1</accession>
<protein>
    <submittedName>
        <fullName evidence="1">Uncharacterized protein</fullName>
    </submittedName>
</protein>
<gene>
    <name evidence="1" type="ORF">glysoja_046185</name>
</gene>
<sequence length="54" mass="6025">MNGSEKEDRGCYLGLAGWVLEKGHGSAMDMASRNWVRQISESVVGMFDMVFKRG</sequence>
<evidence type="ECO:0000313" key="1">
    <source>
        <dbReference type="EMBL" id="KHN02070.1"/>
    </source>
</evidence>
<reference evidence="1" key="1">
    <citation type="submission" date="2014-07" db="EMBL/GenBank/DDBJ databases">
        <title>Identification of a novel salt tolerance gene in wild soybean by whole-genome sequencing.</title>
        <authorList>
            <person name="Lam H.-M."/>
            <person name="Qi X."/>
            <person name="Li M.-W."/>
            <person name="Liu X."/>
            <person name="Xie M."/>
            <person name="Ni M."/>
            <person name="Xu X."/>
        </authorList>
    </citation>
    <scope>NUCLEOTIDE SEQUENCE [LARGE SCALE GENOMIC DNA]</scope>
    <source>
        <tissue evidence="1">Root</tissue>
    </source>
</reference>
<dbReference type="EMBL" id="KN670436">
    <property type="protein sequence ID" value="KHN02070.1"/>
    <property type="molecule type" value="Genomic_DNA"/>
</dbReference>
<dbReference type="Proteomes" id="UP000053555">
    <property type="component" value="Unassembled WGS sequence"/>
</dbReference>